<dbReference type="AlphaFoldDB" id="A0A3B4Z1Q9"/>
<protein>
    <recommendedName>
        <fullName evidence="2">PPM-type phosphatase domain-containing protein</fullName>
    </recommendedName>
</protein>
<dbReference type="GeneTree" id="ENSGT00940000175002"/>
<dbReference type="InterPro" id="IPR036457">
    <property type="entry name" value="PPM-type-like_dom_sf"/>
</dbReference>
<dbReference type="GO" id="GO:0043169">
    <property type="term" value="F:cation binding"/>
    <property type="evidence" value="ECO:0007669"/>
    <property type="project" value="InterPro"/>
</dbReference>
<name>A0A3B4Z1Q9_9TELE</name>
<dbReference type="SUPFAM" id="SSF81606">
    <property type="entry name" value="PP2C-like"/>
    <property type="match status" value="1"/>
</dbReference>
<evidence type="ECO:0000313" key="1">
    <source>
        <dbReference type="Ensembl" id="ENSSPAP00000001116.1"/>
    </source>
</evidence>
<dbReference type="Ensembl" id="ENSSPAT00000001134.1">
    <property type="protein sequence ID" value="ENSSPAP00000001116.1"/>
    <property type="gene ID" value="ENSSPAG00000000857.1"/>
</dbReference>
<dbReference type="Gene3D" id="3.60.40.10">
    <property type="entry name" value="PPM-type phosphatase domain"/>
    <property type="match status" value="1"/>
</dbReference>
<dbReference type="PROSITE" id="PS01032">
    <property type="entry name" value="PPM_1"/>
    <property type="match status" value="1"/>
</dbReference>
<evidence type="ECO:0008006" key="2">
    <source>
        <dbReference type="Google" id="ProtNLM"/>
    </source>
</evidence>
<proteinExistence type="predicted"/>
<accession>A0A3B4Z1Q9</accession>
<sequence length="181" mass="20417">MSSAMLLNLLRCHRSTIQENSGSILLLLRVVTLQVGGASFSVWAMRQASRSAPYDSNSSGRPQIWDSFGIWDKWIEEPILLPSSIRYGKPIPLSRVDSASVLGLRKQNEDCLRVTRIHDNLLYFAVFDGHGGPHAADCCYTFMEKFIKSEALDTRFYTKPFLDVDKALLTRLSCSNNGEIW</sequence>
<organism evidence="1">
    <name type="scientific">Stegastes partitus</name>
    <name type="common">bicolor damselfish</name>
    <dbReference type="NCBI Taxonomy" id="144197"/>
    <lineage>
        <taxon>Eukaryota</taxon>
        <taxon>Metazoa</taxon>
        <taxon>Chordata</taxon>
        <taxon>Craniata</taxon>
        <taxon>Vertebrata</taxon>
        <taxon>Euteleostomi</taxon>
        <taxon>Actinopterygii</taxon>
        <taxon>Neopterygii</taxon>
        <taxon>Teleostei</taxon>
        <taxon>Neoteleostei</taxon>
        <taxon>Acanthomorphata</taxon>
        <taxon>Ovalentaria</taxon>
        <taxon>Pomacentridae</taxon>
        <taxon>Stegastes</taxon>
    </lineage>
</organism>
<reference evidence="1" key="1">
    <citation type="submission" date="2023-09" db="UniProtKB">
        <authorList>
            <consortium name="Ensembl"/>
        </authorList>
    </citation>
    <scope>IDENTIFICATION</scope>
</reference>
<dbReference type="STRING" id="144197.ENSSPAP00000001116"/>
<dbReference type="InterPro" id="IPR000222">
    <property type="entry name" value="PP2C_BS"/>
</dbReference>